<protein>
    <submittedName>
        <fullName evidence="4">AMP-dependent synthetase and ligase</fullName>
    </submittedName>
</protein>
<accession>J9G550</accession>
<dbReference type="Gene3D" id="3.40.50.12780">
    <property type="entry name" value="N-terminal domain of ligase-like"/>
    <property type="match status" value="1"/>
</dbReference>
<dbReference type="InterPro" id="IPR042099">
    <property type="entry name" value="ANL_N_sf"/>
</dbReference>
<dbReference type="GO" id="GO:0004467">
    <property type="term" value="F:long-chain fatty acid-CoA ligase activity"/>
    <property type="evidence" value="ECO:0007669"/>
    <property type="project" value="UniProtKB-EC"/>
</dbReference>
<comment type="catalytic activity">
    <reaction evidence="3">
        <text>a long-chain fatty acid + ATP + CoA = a long-chain fatty acyl-CoA + AMP + diphosphate</text>
        <dbReference type="Rhea" id="RHEA:15421"/>
        <dbReference type="ChEBI" id="CHEBI:30616"/>
        <dbReference type="ChEBI" id="CHEBI:33019"/>
        <dbReference type="ChEBI" id="CHEBI:57287"/>
        <dbReference type="ChEBI" id="CHEBI:57560"/>
        <dbReference type="ChEBI" id="CHEBI:83139"/>
        <dbReference type="ChEBI" id="CHEBI:456215"/>
        <dbReference type="EC" id="6.2.1.3"/>
    </reaction>
    <physiologicalReaction direction="left-to-right" evidence="3">
        <dbReference type="Rhea" id="RHEA:15422"/>
    </physiologicalReaction>
</comment>
<comment type="caution">
    <text evidence="4">The sequence shown here is derived from an EMBL/GenBank/DDBJ whole genome shotgun (WGS) entry which is preliminary data.</text>
</comment>
<dbReference type="SUPFAM" id="SSF56801">
    <property type="entry name" value="Acetyl-CoA synthetase-like"/>
    <property type="match status" value="1"/>
</dbReference>
<evidence type="ECO:0000313" key="4">
    <source>
        <dbReference type="EMBL" id="EJW96942.1"/>
    </source>
</evidence>
<dbReference type="PANTHER" id="PTHR43272">
    <property type="entry name" value="LONG-CHAIN-FATTY-ACID--COA LIGASE"/>
    <property type="match status" value="1"/>
</dbReference>
<keyword evidence="1" id="KW-0547">Nucleotide-binding</keyword>
<dbReference type="EMBL" id="AMCI01005022">
    <property type="protein sequence ID" value="EJW96942.1"/>
    <property type="molecule type" value="Genomic_DNA"/>
</dbReference>
<dbReference type="Gene3D" id="3.30.300.30">
    <property type="match status" value="1"/>
</dbReference>
<evidence type="ECO:0000256" key="1">
    <source>
        <dbReference type="ARBA" id="ARBA00022741"/>
    </source>
</evidence>
<evidence type="ECO:0000256" key="3">
    <source>
        <dbReference type="ARBA" id="ARBA00024484"/>
    </source>
</evidence>
<name>J9G550_9ZZZZ</name>
<dbReference type="AlphaFoldDB" id="J9G550"/>
<evidence type="ECO:0000256" key="2">
    <source>
        <dbReference type="ARBA" id="ARBA00022840"/>
    </source>
</evidence>
<organism evidence="4">
    <name type="scientific">gut metagenome</name>
    <dbReference type="NCBI Taxonomy" id="749906"/>
    <lineage>
        <taxon>unclassified sequences</taxon>
        <taxon>metagenomes</taxon>
        <taxon>organismal metagenomes</taxon>
    </lineage>
</organism>
<feature type="non-terminal residue" evidence="4">
    <location>
        <position position="1"/>
    </location>
</feature>
<keyword evidence="4" id="KW-0436">Ligase</keyword>
<keyword evidence="2" id="KW-0067">ATP-binding</keyword>
<dbReference type="GO" id="GO:0005524">
    <property type="term" value="F:ATP binding"/>
    <property type="evidence" value="ECO:0007669"/>
    <property type="project" value="UniProtKB-KW"/>
</dbReference>
<dbReference type="GO" id="GO:0016020">
    <property type="term" value="C:membrane"/>
    <property type="evidence" value="ECO:0007669"/>
    <property type="project" value="TreeGrafter"/>
</dbReference>
<gene>
    <name evidence="4" type="ORF">EVA_14950</name>
</gene>
<sequence>GEGEIVAKGDNVMLGYYKDPERTRSVFTEDGWFRTNDLAVVDEKGRYYIKGRLSNMILGPSGENIYPEEIEKVINDMDDVNESIVLERDGRLVALVQFNDNIIDWDQEGEDKFFENLEARKQAVLNYVNKQVNKFSKIKEIEVMKEPFEKTATHKIRRFKYKNRKDGNSDNGKE</sequence>
<dbReference type="PANTHER" id="PTHR43272:SF33">
    <property type="entry name" value="AMP-BINDING DOMAIN-CONTAINING PROTEIN-RELATED"/>
    <property type="match status" value="1"/>
</dbReference>
<dbReference type="InterPro" id="IPR045851">
    <property type="entry name" value="AMP-bd_C_sf"/>
</dbReference>
<reference evidence="4" key="1">
    <citation type="journal article" date="2012" name="PLoS ONE">
        <title>Gene sets for utilization of primary and secondary nutrition supplies in the distal gut of endangered iberian lynx.</title>
        <authorList>
            <person name="Alcaide M."/>
            <person name="Messina E."/>
            <person name="Richter M."/>
            <person name="Bargiela R."/>
            <person name="Peplies J."/>
            <person name="Huws S.A."/>
            <person name="Newbold C.J."/>
            <person name="Golyshin P.N."/>
            <person name="Simon M.A."/>
            <person name="Lopez G."/>
            <person name="Yakimov M.M."/>
            <person name="Ferrer M."/>
        </authorList>
    </citation>
    <scope>NUCLEOTIDE SEQUENCE</scope>
</reference>
<proteinExistence type="predicted"/>